<evidence type="ECO:0000313" key="2">
    <source>
        <dbReference type="EMBL" id="KAF2498960.1"/>
    </source>
</evidence>
<evidence type="ECO:0000313" key="3">
    <source>
        <dbReference type="Proteomes" id="UP000799750"/>
    </source>
</evidence>
<proteinExistence type="predicted"/>
<reference evidence="2" key="1">
    <citation type="journal article" date="2020" name="Stud. Mycol.">
        <title>101 Dothideomycetes genomes: a test case for predicting lifestyles and emergence of pathogens.</title>
        <authorList>
            <person name="Haridas S."/>
            <person name="Albert R."/>
            <person name="Binder M."/>
            <person name="Bloem J."/>
            <person name="Labutti K."/>
            <person name="Salamov A."/>
            <person name="Andreopoulos B."/>
            <person name="Baker S."/>
            <person name="Barry K."/>
            <person name="Bills G."/>
            <person name="Bluhm B."/>
            <person name="Cannon C."/>
            <person name="Castanera R."/>
            <person name="Culley D."/>
            <person name="Daum C."/>
            <person name="Ezra D."/>
            <person name="Gonzalez J."/>
            <person name="Henrissat B."/>
            <person name="Kuo A."/>
            <person name="Liang C."/>
            <person name="Lipzen A."/>
            <person name="Lutzoni F."/>
            <person name="Magnuson J."/>
            <person name="Mondo S."/>
            <person name="Nolan M."/>
            <person name="Ohm R."/>
            <person name="Pangilinan J."/>
            <person name="Park H.-J."/>
            <person name="Ramirez L."/>
            <person name="Alfaro M."/>
            <person name="Sun H."/>
            <person name="Tritt A."/>
            <person name="Yoshinaga Y."/>
            <person name="Zwiers L.-H."/>
            <person name="Turgeon B."/>
            <person name="Goodwin S."/>
            <person name="Spatafora J."/>
            <person name="Crous P."/>
            <person name="Grigoriev I."/>
        </authorList>
    </citation>
    <scope>NUCLEOTIDE SEQUENCE</scope>
    <source>
        <strain evidence="2">CBS 269.34</strain>
    </source>
</reference>
<accession>A0A6A6R4T4</accession>
<feature type="domain" description="F-box" evidence="1">
    <location>
        <begin position="23"/>
        <end position="70"/>
    </location>
</feature>
<evidence type="ECO:0000259" key="1">
    <source>
        <dbReference type="PROSITE" id="PS50181"/>
    </source>
</evidence>
<dbReference type="InterPro" id="IPR001810">
    <property type="entry name" value="F-box_dom"/>
</dbReference>
<gene>
    <name evidence="2" type="ORF">BU16DRAFT_524972</name>
</gene>
<dbReference type="OrthoDB" id="3792203at2759"/>
<dbReference type="SUPFAM" id="SSF52047">
    <property type="entry name" value="RNI-like"/>
    <property type="match status" value="1"/>
</dbReference>
<dbReference type="PROSITE" id="PS50181">
    <property type="entry name" value="FBOX"/>
    <property type="match status" value="1"/>
</dbReference>
<dbReference type="Proteomes" id="UP000799750">
    <property type="component" value="Unassembled WGS sequence"/>
</dbReference>
<keyword evidence="3" id="KW-1185">Reference proteome</keyword>
<dbReference type="AlphaFoldDB" id="A0A6A6R4T4"/>
<protein>
    <recommendedName>
        <fullName evidence="1">F-box domain-containing protein</fullName>
    </recommendedName>
</protein>
<dbReference type="Gene3D" id="3.80.10.10">
    <property type="entry name" value="Ribonuclease Inhibitor"/>
    <property type="match status" value="1"/>
</dbReference>
<name>A0A6A6R4T4_9PEZI</name>
<dbReference type="EMBL" id="MU004185">
    <property type="protein sequence ID" value="KAF2498960.1"/>
    <property type="molecule type" value="Genomic_DNA"/>
</dbReference>
<organism evidence="2 3">
    <name type="scientific">Lophium mytilinum</name>
    <dbReference type="NCBI Taxonomy" id="390894"/>
    <lineage>
        <taxon>Eukaryota</taxon>
        <taxon>Fungi</taxon>
        <taxon>Dikarya</taxon>
        <taxon>Ascomycota</taxon>
        <taxon>Pezizomycotina</taxon>
        <taxon>Dothideomycetes</taxon>
        <taxon>Pleosporomycetidae</taxon>
        <taxon>Mytilinidiales</taxon>
        <taxon>Mytilinidiaceae</taxon>
        <taxon>Lophium</taxon>
    </lineage>
</organism>
<dbReference type="InterPro" id="IPR032675">
    <property type="entry name" value="LRR_dom_sf"/>
</dbReference>
<sequence>MPHFDSIPGTHFFRTASWHIVATMSLLVLPDDMLKEVLSYFEFDKTTLSKLALQCHRLNALVPAHMFRYLEISSTGQLQLLERSFQENSDLTRHVRACIVLSPDEFGTLGDRVPKALSRFPNLRSFKAQRALQFQDRDARGRIMISRYRYEEPLTRPGIFECDFIEELYHSNITSVHLSTNFNMTEIWQFLLLNGLHTLRATNLHYLTAQPIDFGEPGKMSCVKHLELTGGKFWSSRPDNLGNLLERTPMLQHLKCSLTEGRSRPGVHDIRPLARMIQHLRVSLLARALERVKESLEVLELSSDMQGTGIGRTNASFDLSRMSKLKRIEAPSICFFHIGGPTQDRCRLCEQLPMGLEKLTINFHSDAGIFHHPPNFRSRNTPWADIPPGNIEWLFHWADCLSSRLPNLRLIKLRETNTVLSQDEWLDRDIVAWEVPVPLTEAFERSGAKLEVWLRATVSEE</sequence>